<evidence type="ECO:0000259" key="8">
    <source>
        <dbReference type="Pfam" id="PF18962"/>
    </source>
</evidence>
<feature type="domain" description="Secretion system C-terminal sorting" evidence="8">
    <location>
        <begin position="1671"/>
        <end position="1749"/>
    </location>
</feature>
<reference evidence="9 10" key="1">
    <citation type="submission" date="2014-11" db="EMBL/GenBank/DDBJ databases">
        <title>Genome sequence of Flavihumibacter solisilvae 3-3.</title>
        <authorList>
            <person name="Zhou G."/>
            <person name="Li M."/>
            <person name="Wang G."/>
        </authorList>
    </citation>
    <scope>NUCLEOTIDE SEQUENCE [LARGE SCALE GENOMIC DNA]</scope>
    <source>
        <strain evidence="9 10">3-3</strain>
    </source>
</reference>
<dbReference type="Pfam" id="PF00082">
    <property type="entry name" value="Peptidase_S8"/>
    <property type="match status" value="1"/>
</dbReference>
<accession>A0A0C1L2B3</accession>
<feature type="active site" description="Charge relay system" evidence="5">
    <location>
        <position position="256"/>
    </location>
</feature>
<comment type="similarity">
    <text evidence="1 5">Belongs to the peptidase S8 family.</text>
</comment>
<dbReference type="InterPro" id="IPR008979">
    <property type="entry name" value="Galactose-bd-like_sf"/>
</dbReference>
<dbReference type="STRING" id="1349421.OI18_15360"/>
<keyword evidence="6" id="KW-0732">Signal</keyword>
<feature type="domain" description="Peptidase S8/S53" evidence="7">
    <location>
        <begin position="272"/>
        <end position="504"/>
    </location>
</feature>
<dbReference type="PRINTS" id="PR00723">
    <property type="entry name" value="SUBTILISIN"/>
</dbReference>
<evidence type="ECO:0008006" key="11">
    <source>
        <dbReference type="Google" id="ProtNLM"/>
    </source>
</evidence>
<dbReference type="EMBL" id="JSVC01000017">
    <property type="protein sequence ID" value="KIC93746.1"/>
    <property type="molecule type" value="Genomic_DNA"/>
</dbReference>
<dbReference type="PANTHER" id="PTHR43399:SF4">
    <property type="entry name" value="CELL WALL-ASSOCIATED PROTEASE"/>
    <property type="match status" value="1"/>
</dbReference>
<dbReference type="Gene3D" id="2.60.40.10">
    <property type="entry name" value="Immunoglobulins"/>
    <property type="match status" value="1"/>
</dbReference>
<dbReference type="InterPro" id="IPR051048">
    <property type="entry name" value="Peptidase_S8/S53_subtilisin"/>
</dbReference>
<dbReference type="InterPro" id="IPR026444">
    <property type="entry name" value="Secre_tail"/>
</dbReference>
<keyword evidence="10" id="KW-1185">Reference proteome</keyword>
<keyword evidence="3 5" id="KW-0378">Hydrolase</keyword>
<dbReference type="SUPFAM" id="SSF49785">
    <property type="entry name" value="Galactose-binding domain-like"/>
    <property type="match status" value="1"/>
</dbReference>
<keyword evidence="2 5" id="KW-0645">Protease</keyword>
<dbReference type="GO" id="GO:0006508">
    <property type="term" value="P:proteolysis"/>
    <property type="evidence" value="ECO:0007669"/>
    <property type="project" value="UniProtKB-KW"/>
</dbReference>
<evidence type="ECO:0000256" key="2">
    <source>
        <dbReference type="ARBA" id="ARBA00022670"/>
    </source>
</evidence>
<evidence type="ECO:0000259" key="7">
    <source>
        <dbReference type="Pfam" id="PF00082"/>
    </source>
</evidence>
<dbReference type="OrthoDB" id="9792152at2"/>
<evidence type="ECO:0000256" key="3">
    <source>
        <dbReference type="ARBA" id="ARBA00022801"/>
    </source>
</evidence>
<sequence length="1752" mass="192573">MNSPNSFGRVVLNFILLLQLMQLQAQTTNPEPVRFKTAVPLKALQLNPIGSLNAEPLNARSQGESVYLFLRFQRIPGSGQRKALLDRGIRLLEYVPENTYLASVTGYWSIEQLRSVGISATIPLNRSFKRDVEGSPSHTVISAKRATTAHLTTYHLKLSMTDSFQSKAVLTRALKSVQTGWSIRSFVAPQIVEIDLSPQALEILLDEPFVLYSMEVPPLFALNSDSRDIHNSDILQTGSADIPALSGEGVVLGIGDAGTIYHIDHGYNGEGQLYNSDYHATHVAGTLAGKGIRNPVNRGHAYKSPLLVESFNNIIYRTQEYYTQKRMVLTNNSYGTSSSCVPYSGIYSSMCYQADFQLLQYPNLMHVFAAGNSGGLTCGDFPPGYRAINNAYQAAKNVLTVGATSKDGTSNPFSKGPVQDGRIKPEITAIGVGVISTVPGNNYGTNQGTSMSSPQVTGAMALLYERYRQLNNGQDMPGDLIKAVVCNTATDIGNKGVDFANGFGWLNSQRALDLINRRSWFQGNVEQDKEQSFEIILERQVHDFRIMLYWHDQPASFYTYQNLVNDLDITVELPDGRIYEPMVLDTSAAGLLNPAQMGRDRINNIEQVVVENGQPGKYKVKVKGYKVPFGPQAFRVVYHWLEPGLKLLQPTGGELWKPSEKRGITWTDAGRDGDSYEFSYSADNGTNWTAIPGGTSLANRQEWTVPNIYTTEGRIRIKNTGTGEEKISGTFSILPEIAFTVSTPCMERVQVRWPRPASIDSFAVLRYLNGKYNVEAITKDTFALVSGLVRGPDYWFTVQPIKNGVTGERSVARVIKTSTSACAVTGLNGDLAILALPSPVSGRQFTTTQISGQQQVSVQLRNNGAVSFNDSIFLDLFRNGALVGKDTLRRTFTARSQFEWKTKIFQALEPGEEALLTVSVSKKNDNVDSNNTISFLWRNLANPPIAIPYTQNFDQIVDTAYGRLGFWGVKGASEWDINQQTPPVQVTAKKENGIAGLFQSTNVRGQKAEFIGTFNLSAVDPDSILYMDVKTNMGSMVQVAVRGNDSTANWIPLGFTENIPLYLFLMYSRQEAGPGFQVRLQYSNLAPGEENCLLSGISFYRKPADVMLADAVMDKATVTGGDSVVFILTPANNLNETVKDVNVGLSFSDGRTTIHRLDSLAAWDAQEVRLVVSTEGWTEHLNTVKAWVSAPMDDYHGDDSLLLGDIAYSPRVMQFPYLQGFEQGTGGWYASPLLALASQLDSANNPFKPANGKEFWGVRRSISNGEFVETANTHGLVSPVFETEKLDSPHISMSLNRQLCTGMDSVYILVSPDTGRSWLPYFPLNNTTNWYDANGGGYPWIGCVNNGWQVVSTPLPKGWPTVQVMIMTIPVNPGWNEGPRPVSGVLVDDIHIFDYQNPVFEGNVGWQLSGTTLANDWTPLVSGNQIAAAISGNPGQPFGFTVNMLSPGSTFKGNPVLNKSYVFNSSNSSASGTARLYFTHREAMALLRANICDTCHSAITPYDFSVFRYKGKSRTVNGTLADNLAGSDEVWTPESFDLVPYASGYYAEVPVTAYGEFYIGLDRNRGGFEFTATKQTGAEAVYLDWSVSDAAGVAMYYIERAVAADGQPLMFEEIGSQKSENGKAGYRLRDQRIVTGKTYHYRLRIVSFNGDVTFSAIRTISFAAEIRVIAYPNPSLSGQFQLGLENLQGKAVDLRLFDQAGRFVWGRKVDAASQRQELTVPTGGSRLSAGVYLLQIESEGQKKTIRLVVSGN</sequence>
<dbReference type="SUPFAM" id="SSF52743">
    <property type="entry name" value="Subtilisin-like"/>
    <property type="match status" value="1"/>
</dbReference>
<dbReference type="InterPro" id="IPR023828">
    <property type="entry name" value="Peptidase_S8_Ser-AS"/>
</dbReference>
<dbReference type="Gene3D" id="3.40.50.200">
    <property type="entry name" value="Peptidase S8/S53 domain"/>
    <property type="match status" value="1"/>
</dbReference>
<dbReference type="PROSITE" id="PS00138">
    <property type="entry name" value="SUBTILASE_SER"/>
    <property type="match status" value="1"/>
</dbReference>
<evidence type="ECO:0000256" key="6">
    <source>
        <dbReference type="SAM" id="SignalP"/>
    </source>
</evidence>
<dbReference type="NCBIfam" id="TIGR04183">
    <property type="entry name" value="Por_Secre_tail"/>
    <property type="match status" value="1"/>
</dbReference>
<dbReference type="Pfam" id="PF18962">
    <property type="entry name" value="Por_Secre_tail"/>
    <property type="match status" value="1"/>
</dbReference>
<evidence type="ECO:0000256" key="5">
    <source>
        <dbReference type="PROSITE-ProRule" id="PRU01240"/>
    </source>
</evidence>
<gene>
    <name evidence="9" type="ORF">OI18_15360</name>
</gene>
<dbReference type="InterPro" id="IPR000209">
    <property type="entry name" value="Peptidase_S8/S53_dom"/>
</dbReference>
<dbReference type="RefSeq" id="WP_039141355.1">
    <property type="nucleotide sequence ID" value="NZ_JSVC01000017.1"/>
</dbReference>
<protein>
    <recommendedName>
        <fullName evidence="11">Fibronectin type-III domain-containing protein</fullName>
    </recommendedName>
</protein>
<comment type="caution">
    <text evidence="9">The sequence shown here is derived from an EMBL/GenBank/DDBJ whole genome shotgun (WGS) entry which is preliminary data.</text>
</comment>
<feature type="chain" id="PRO_5002152917" description="Fibronectin type-III domain-containing protein" evidence="6">
    <location>
        <begin position="26"/>
        <end position="1752"/>
    </location>
</feature>
<feature type="active site" description="Charge relay system" evidence="5">
    <location>
        <position position="279"/>
    </location>
</feature>
<evidence type="ECO:0000313" key="9">
    <source>
        <dbReference type="EMBL" id="KIC93746.1"/>
    </source>
</evidence>
<dbReference type="PANTHER" id="PTHR43399">
    <property type="entry name" value="SUBTILISIN-RELATED"/>
    <property type="match status" value="1"/>
</dbReference>
<dbReference type="Proteomes" id="UP000031408">
    <property type="component" value="Unassembled WGS sequence"/>
</dbReference>
<feature type="signal peptide" evidence="6">
    <location>
        <begin position="1"/>
        <end position="25"/>
    </location>
</feature>
<feature type="active site" description="Charge relay system" evidence="5">
    <location>
        <position position="450"/>
    </location>
</feature>
<keyword evidence="4 5" id="KW-0720">Serine protease</keyword>
<dbReference type="InterPro" id="IPR015500">
    <property type="entry name" value="Peptidase_S8_subtilisin-rel"/>
</dbReference>
<evidence type="ECO:0000256" key="4">
    <source>
        <dbReference type="ARBA" id="ARBA00022825"/>
    </source>
</evidence>
<dbReference type="PROSITE" id="PS51892">
    <property type="entry name" value="SUBTILASE"/>
    <property type="match status" value="1"/>
</dbReference>
<dbReference type="InterPro" id="IPR036852">
    <property type="entry name" value="Peptidase_S8/S53_dom_sf"/>
</dbReference>
<dbReference type="GO" id="GO:0004252">
    <property type="term" value="F:serine-type endopeptidase activity"/>
    <property type="evidence" value="ECO:0007669"/>
    <property type="project" value="UniProtKB-UniRule"/>
</dbReference>
<name>A0A0C1L2B3_9BACT</name>
<dbReference type="InterPro" id="IPR013783">
    <property type="entry name" value="Ig-like_fold"/>
</dbReference>
<proteinExistence type="inferred from homology"/>
<organism evidence="9 10">
    <name type="scientific">Flavihumibacter solisilvae</name>
    <dbReference type="NCBI Taxonomy" id="1349421"/>
    <lineage>
        <taxon>Bacteria</taxon>
        <taxon>Pseudomonadati</taxon>
        <taxon>Bacteroidota</taxon>
        <taxon>Chitinophagia</taxon>
        <taxon>Chitinophagales</taxon>
        <taxon>Chitinophagaceae</taxon>
        <taxon>Flavihumibacter</taxon>
    </lineage>
</organism>
<evidence type="ECO:0000313" key="10">
    <source>
        <dbReference type="Proteomes" id="UP000031408"/>
    </source>
</evidence>
<evidence type="ECO:0000256" key="1">
    <source>
        <dbReference type="ARBA" id="ARBA00011073"/>
    </source>
</evidence>
<dbReference type="Gene3D" id="2.60.120.380">
    <property type="match status" value="1"/>
</dbReference>